<dbReference type="HOGENOM" id="CLU_3029403_0_0_5"/>
<dbReference type="KEGG" id="rce:RC1_2147"/>
<feature type="region of interest" description="Disordered" evidence="1">
    <location>
        <begin position="1"/>
        <end position="21"/>
    </location>
</feature>
<gene>
    <name evidence="2" type="ordered locus">RC1_2147</name>
</gene>
<organism evidence="2 3">
    <name type="scientific">Rhodospirillum centenum (strain ATCC 51521 / SW)</name>
    <dbReference type="NCBI Taxonomy" id="414684"/>
    <lineage>
        <taxon>Bacteria</taxon>
        <taxon>Pseudomonadati</taxon>
        <taxon>Pseudomonadota</taxon>
        <taxon>Alphaproteobacteria</taxon>
        <taxon>Rhodospirillales</taxon>
        <taxon>Rhodospirillaceae</taxon>
        <taxon>Rhodospirillum</taxon>
    </lineage>
</organism>
<keyword evidence="3" id="KW-1185">Reference proteome</keyword>
<protein>
    <submittedName>
        <fullName evidence="2">Uncharacterized protein</fullName>
    </submittedName>
</protein>
<name>B6ITZ8_RHOCS</name>
<sequence>MERERRPGRSASPGPRRYSGRPMRFCVAACNNWDSTGIPAALNLCELRGSGSLTR</sequence>
<proteinExistence type="predicted"/>
<dbReference type="Proteomes" id="UP000001591">
    <property type="component" value="Chromosome"/>
</dbReference>
<evidence type="ECO:0000313" key="2">
    <source>
        <dbReference type="EMBL" id="ACI99534.1"/>
    </source>
</evidence>
<evidence type="ECO:0000313" key="3">
    <source>
        <dbReference type="Proteomes" id="UP000001591"/>
    </source>
</evidence>
<evidence type="ECO:0000256" key="1">
    <source>
        <dbReference type="SAM" id="MobiDB-lite"/>
    </source>
</evidence>
<dbReference type="EMBL" id="CP000613">
    <property type="protein sequence ID" value="ACI99534.1"/>
    <property type="molecule type" value="Genomic_DNA"/>
</dbReference>
<accession>B6ITZ8</accession>
<dbReference type="STRING" id="414684.RC1_2147"/>
<feature type="compositionally biased region" description="Low complexity" evidence="1">
    <location>
        <begin position="9"/>
        <end position="21"/>
    </location>
</feature>
<dbReference type="AlphaFoldDB" id="B6ITZ8"/>
<reference evidence="2 3" key="1">
    <citation type="journal article" date="2010" name="BMC Genomics">
        <title>Metabolic flexibility revealed in the genome of the cyst-forming alpha-1 proteobacterium Rhodospirillum centenum.</title>
        <authorList>
            <person name="Lu Y.K."/>
            <person name="Marden J."/>
            <person name="Han M."/>
            <person name="Swingley W.D."/>
            <person name="Mastrian S.D."/>
            <person name="Chowdhury S.R."/>
            <person name="Hao J."/>
            <person name="Helmy T."/>
            <person name="Kim S."/>
            <person name="Kurdoglu A.A."/>
            <person name="Matthies H.J."/>
            <person name="Rollo D."/>
            <person name="Stothard P."/>
            <person name="Blankenship R.E."/>
            <person name="Bauer C.E."/>
            <person name="Touchman J.W."/>
        </authorList>
    </citation>
    <scope>NUCLEOTIDE SEQUENCE [LARGE SCALE GENOMIC DNA]</scope>
    <source>
        <strain evidence="3">ATCC 51521 / SW</strain>
    </source>
</reference>